<evidence type="ECO:0000313" key="3">
    <source>
        <dbReference type="Proteomes" id="UP000587527"/>
    </source>
</evidence>
<protein>
    <recommendedName>
        <fullName evidence="4">Integral membrane regulator</fullName>
    </recommendedName>
</protein>
<comment type="caution">
    <text evidence="2">The sequence shown here is derived from an EMBL/GenBank/DDBJ whole genome shotgun (WGS) entry which is preliminary data.</text>
</comment>
<dbReference type="EMBL" id="JACHMN010000002">
    <property type="protein sequence ID" value="MBB5868449.1"/>
    <property type="molecule type" value="Genomic_DNA"/>
</dbReference>
<dbReference type="AlphaFoldDB" id="A0A841BMN8"/>
<feature type="transmembrane region" description="Helical" evidence="1">
    <location>
        <begin position="123"/>
        <end position="142"/>
    </location>
</feature>
<organism evidence="2 3">
    <name type="scientific">Allocatelliglobosispora scoriae</name>
    <dbReference type="NCBI Taxonomy" id="643052"/>
    <lineage>
        <taxon>Bacteria</taxon>
        <taxon>Bacillati</taxon>
        <taxon>Actinomycetota</taxon>
        <taxon>Actinomycetes</taxon>
        <taxon>Micromonosporales</taxon>
        <taxon>Micromonosporaceae</taxon>
        <taxon>Allocatelliglobosispora</taxon>
    </lineage>
</organism>
<keyword evidence="1" id="KW-0812">Transmembrane</keyword>
<keyword evidence="1" id="KW-1133">Transmembrane helix</keyword>
<feature type="transmembrane region" description="Helical" evidence="1">
    <location>
        <begin position="33"/>
        <end position="53"/>
    </location>
</feature>
<keyword evidence="1" id="KW-0472">Membrane</keyword>
<evidence type="ECO:0000256" key="1">
    <source>
        <dbReference type="SAM" id="Phobius"/>
    </source>
</evidence>
<gene>
    <name evidence="2" type="ORF">F4553_001828</name>
</gene>
<dbReference type="NCBIfam" id="NF038065">
    <property type="entry name" value="Pr6Pr"/>
    <property type="match status" value="1"/>
</dbReference>
<feature type="transmembrane region" description="Helical" evidence="1">
    <location>
        <begin position="99"/>
        <end position="116"/>
    </location>
</feature>
<dbReference type="Proteomes" id="UP000587527">
    <property type="component" value="Unassembled WGS sequence"/>
</dbReference>
<name>A0A841BMN8_9ACTN</name>
<proteinExistence type="predicted"/>
<keyword evidence="3" id="KW-1185">Reference proteome</keyword>
<evidence type="ECO:0000313" key="2">
    <source>
        <dbReference type="EMBL" id="MBB5868449.1"/>
    </source>
</evidence>
<accession>A0A841BMN8</accession>
<feature type="transmembrane region" description="Helical" evidence="1">
    <location>
        <begin position="60"/>
        <end position="79"/>
    </location>
</feature>
<dbReference type="InterPro" id="IPR049713">
    <property type="entry name" value="Pr6Pr-like"/>
</dbReference>
<evidence type="ECO:0008006" key="4">
    <source>
        <dbReference type="Google" id="ProtNLM"/>
    </source>
</evidence>
<feature type="transmembrane region" description="Helical" evidence="1">
    <location>
        <begin position="162"/>
        <end position="186"/>
    </location>
</feature>
<sequence>MRAAASFRGLTALSALAGIVLLLIHTGGDPASLIYFTVQSNALVAVVFALAALGRVPVSIRGAATLYIVITGTVYHLVLTNPGSPFFTVDPGAHTVHNFLLHTLTPLLAAVDWLLLNRDKTPWWYAGSWLAYPLAYLAFALIRGAVVHKYPYPFLDAGELGYLGVTISSLVFAVLFFLLGLALIGLGGLARRFRPGAVEPAGA</sequence>
<dbReference type="RefSeq" id="WP_184834401.1">
    <property type="nucleotide sequence ID" value="NZ_JACHMN010000002.1"/>
</dbReference>
<feature type="transmembrane region" description="Helical" evidence="1">
    <location>
        <begin position="7"/>
        <end position="27"/>
    </location>
</feature>
<reference evidence="2 3" key="1">
    <citation type="submission" date="2020-08" db="EMBL/GenBank/DDBJ databases">
        <title>Sequencing the genomes of 1000 actinobacteria strains.</title>
        <authorList>
            <person name="Klenk H.-P."/>
        </authorList>
    </citation>
    <scope>NUCLEOTIDE SEQUENCE [LARGE SCALE GENOMIC DNA]</scope>
    <source>
        <strain evidence="2 3">DSM 45362</strain>
    </source>
</reference>